<gene>
    <name evidence="8" type="ORF">MNBD_ALPHA04-848</name>
</gene>
<protein>
    <recommendedName>
        <fullName evidence="1">tRNA(Ile)-lysidine synthetase</fullName>
        <ecNumber evidence="1">6.3.4.19</ecNumber>
    </recommendedName>
</protein>
<evidence type="ECO:0000259" key="7">
    <source>
        <dbReference type="Pfam" id="PF01171"/>
    </source>
</evidence>
<dbReference type="GO" id="GO:0008033">
    <property type="term" value="P:tRNA processing"/>
    <property type="evidence" value="ECO:0007669"/>
    <property type="project" value="UniProtKB-KW"/>
</dbReference>
<evidence type="ECO:0000256" key="1">
    <source>
        <dbReference type="ARBA" id="ARBA00013267"/>
    </source>
</evidence>
<evidence type="ECO:0000256" key="6">
    <source>
        <dbReference type="ARBA" id="ARBA00048539"/>
    </source>
</evidence>
<evidence type="ECO:0000256" key="3">
    <source>
        <dbReference type="ARBA" id="ARBA00022694"/>
    </source>
</evidence>
<keyword evidence="5" id="KW-0067">ATP-binding</keyword>
<keyword evidence="4" id="KW-0547">Nucleotide-binding</keyword>
<keyword evidence="2 8" id="KW-0436">Ligase</keyword>
<accession>A0A3B0SY58</accession>
<dbReference type="EMBL" id="UOEF01000429">
    <property type="protein sequence ID" value="VAW05159.1"/>
    <property type="molecule type" value="Genomic_DNA"/>
</dbReference>
<dbReference type="Pfam" id="PF01171">
    <property type="entry name" value="ATP_bind_3"/>
    <property type="match status" value="1"/>
</dbReference>
<dbReference type="NCBIfam" id="TIGR02432">
    <property type="entry name" value="lysidine_TilS_N"/>
    <property type="match status" value="1"/>
</dbReference>
<dbReference type="GO" id="GO:0005524">
    <property type="term" value="F:ATP binding"/>
    <property type="evidence" value="ECO:0007669"/>
    <property type="project" value="UniProtKB-KW"/>
</dbReference>
<keyword evidence="3" id="KW-0819">tRNA processing</keyword>
<dbReference type="AlphaFoldDB" id="A0A3B0SY58"/>
<evidence type="ECO:0000256" key="5">
    <source>
        <dbReference type="ARBA" id="ARBA00022840"/>
    </source>
</evidence>
<evidence type="ECO:0000256" key="4">
    <source>
        <dbReference type="ARBA" id="ARBA00022741"/>
    </source>
</evidence>
<reference evidence="8" key="1">
    <citation type="submission" date="2018-06" db="EMBL/GenBank/DDBJ databases">
        <authorList>
            <person name="Zhirakovskaya E."/>
        </authorList>
    </citation>
    <scope>NUCLEOTIDE SEQUENCE</scope>
</reference>
<sequence>MMALGETSLVDRFAAATKRLVPELDNSPDMLGLAVSGGPDSIALLLLAEQIFPERIAAATVDHKLRPEARMEAEFVAKICAERNIPHHILAPTIPIRGSMQAEARRVRYQLLHGWMEREKITWLATAHHADDQLETLIMRVLRGSGIDGMSAIRARRGKILRPLLEFSKQNLTEYVASNGIAAIDDPSNRDQSFDRVRVRQALSQLKGFDVSLASQSAAALDDARTAINWVVDALKNKHIQRTADGCLLDDHDFPNEITRRLLLKCLHICDPALSPRGEQLERTIASLKNGETCTLGNILCIGGETWTFSPAPKRHNG</sequence>
<dbReference type="HAMAP" id="MF_01161">
    <property type="entry name" value="tRNA_Ile_lys_synt"/>
    <property type="match status" value="1"/>
</dbReference>
<dbReference type="InterPro" id="IPR014729">
    <property type="entry name" value="Rossmann-like_a/b/a_fold"/>
</dbReference>
<organism evidence="8">
    <name type="scientific">hydrothermal vent metagenome</name>
    <dbReference type="NCBI Taxonomy" id="652676"/>
    <lineage>
        <taxon>unclassified sequences</taxon>
        <taxon>metagenomes</taxon>
        <taxon>ecological metagenomes</taxon>
    </lineage>
</organism>
<evidence type="ECO:0000313" key="8">
    <source>
        <dbReference type="EMBL" id="VAW05159.1"/>
    </source>
</evidence>
<comment type="catalytic activity">
    <reaction evidence="6">
        <text>cytidine(34) in tRNA(Ile2) + L-lysine + ATP = lysidine(34) in tRNA(Ile2) + AMP + diphosphate + H(+)</text>
        <dbReference type="Rhea" id="RHEA:43744"/>
        <dbReference type="Rhea" id="RHEA-COMP:10625"/>
        <dbReference type="Rhea" id="RHEA-COMP:10670"/>
        <dbReference type="ChEBI" id="CHEBI:15378"/>
        <dbReference type="ChEBI" id="CHEBI:30616"/>
        <dbReference type="ChEBI" id="CHEBI:32551"/>
        <dbReference type="ChEBI" id="CHEBI:33019"/>
        <dbReference type="ChEBI" id="CHEBI:82748"/>
        <dbReference type="ChEBI" id="CHEBI:83665"/>
        <dbReference type="ChEBI" id="CHEBI:456215"/>
        <dbReference type="EC" id="6.3.4.19"/>
    </reaction>
</comment>
<dbReference type="CDD" id="cd01992">
    <property type="entry name" value="TilS_N"/>
    <property type="match status" value="1"/>
</dbReference>
<name>A0A3B0SY58_9ZZZZ</name>
<dbReference type="EC" id="6.3.4.19" evidence="1"/>
<dbReference type="SUPFAM" id="SSF52402">
    <property type="entry name" value="Adenine nucleotide alpha hydrolases-like"/>
    <property type="match status" value="1"/>
</dbReference>
<dbReference type="InterPro" id="IPR012795">
    <property type="entry name" value="tRNA_Ile_lys_synt_N"/>
</dbReference>
<dbReference type="Gene3D" id="3.40.50.620">
    <property type="entry name" value="HUPs"/>
    <property type="match status" value="1"/>
</dbReference>
<dbReference type="PANTHER" id="PTHR43033">
    <property type="entry name" value="TRNA(ILE)-LYSIDINE SYNTHASE-RELATED"/>
    <property type="match status" value="1"/>
</dbReference>
<dbReference type="InterPro" id="IPR011063">
    <property type="entry name" value="TilS/TtcA_N"/>
</dbReference>
<dbReference type="InterPro" id="IPR012094">
    <property type="entry name" value="tRNA_Ile_lys_synt"/>
</dbReference>
<feature type="domain" description="tRNA(Ile)-lysidine/2-thiocytidine synthase N-terminal" evidence="7">
    <location>
        <begin position="32"/>
        <end position="201"/>
    </location>
</feature>
<dbReference type="PANTHER" id="PTHR43033:SF1">
    <property type="entry name" value="TRNA(ILE)-LYSIDINE SYNTHASE-RELATED"/>
    <property type="match status" value="1"/>
</dbReference>
<proteinExistence type="inferred from homology"/>
<evidence type="ECO:0000256" key="2">
    <source>
        <dbReference type="ARBA" id="ARBA00022598"/>
    </source>
</evidence>
<dbReference type="GO" id="GO:0032267">
    <property type="term" value="F:tRNA(Ile)-lysidine synthase activity"/>
    <property type="evidence" value="ECO:0007669"/>
    <property type="project" value="UniProtKB-EC"/>
</dbReference>